<evidence type="ECO:0000256" key="3">
    <source>
        <dbReference type="SAM" id="MobiDB-lite"/>
    </source>
</evidence>
<dbReference type="Pfam" id="PF01344">
    <property type="entry name" value="Kelch_1"/>
    <property type="match status" value="2"/>
</dbReference>
<sequence length="843" mass="90081">MIRFLNGGRSFLLLLIITLAGGVFFGGCVNHEPDSDSLFNQNRPPVANAGPDQTVPSGARVQLEGTGSDPDGNEIRYEWRMVQTPEGSSAQLDTPASPTVGFVADTDGVYRIALQVVEEVDQNIPEGAPIENTGATSEPDEVMVIAGDPGAFENAGNKLILDGSHFALSTTVLDIGDPLQIGANTQLNEMTAEGWFFAGALPAGGTEALLMRKSDFFEIVLTSNADLLLRITMLDRTTRVEQTVTLGPAPFSIGQWHHIAAVIAGRSQHRAYLAVDGTTVAAADLTGLLLNNNSNRLTIGGGADKAFLVGMADEIRITQDVRYPEGGFDPPVERLIQDSPFVPGARFAVHGLWHFDEFAGAELFTDFSLRRNDLFLVGEVGFQPFGRLDFPRRFHTITPLADGSLLIAGGIDDGARTVSETEQIRDDDQLDNLAPLNIVKVTNENTGQTGDGSKTLFEFSTTLAPIVSDTGSDPSPDETGDDRRVVITAGNLTATDNGLGGWTGDAESGTIDYETGAISLTFATPPANQTPLVANYFYNRGTGVFYHTATRLDDGQVLIAGGADKDEDLIDRALLFDPAIDNSVVETTEMEDPRRFHTAQLLSDGRVLLVGGETDLSDGTIETLRRTEFYNPATLAFTPGPLLVQRRKLHRTILFRECNQNAQDDRFLVVGGYDETNRPIKTAEIYSGGANGGFFLTGSMSVERVRQALVCLPDGKILVTGGIDASGRVLDSAEIYDPVTGLFTLLQAGMNSARAEHTATPLPDGKILIAAGFDQSGQGLASAEIYDPDQNLFTPLSDSLGLARFGHVALPWTESALGKEGVLLIGGGDASGLPTALIEIFFP</sequence>
<dbReference type="PANTHER" id="PTHR46344:SF27">
    <property type="entry name" value="KELCH REPEAT SUPERFAMILY PROTEIN"/>
    <property type="match status" value="1"/>
</dbReference>
<dbReference type="InterPro" id="IPR006652">
    <property type="entry name" value="Kelch_1"/>
</dbReference>
<proteinExistence type="predicted"/>
<keyword evidence="1" id="KW-0880">Kelch repeat</keyword>
<dbReference type="PANTHER" id="PTHR46344">
    <property type="entry name" value="OS02G0202900 PROTEIN"/>
    <property type="match status" value="1"/>
</dbReference>
<reference evidence="4 5" key="1">
    <citation type="journal article" date="2020" name="Nature">
        <title>Bacterial chemolithoautotrophy via manganese oxidation.</title>
        <authorList>
            <person name="Yu H."/>
            <person name="Leadbetter J.R."/>
        </authorList>
    </citation>
    <scope>NUCLEOTIDE SEQUENCE [LARGE SCALE GENOMIC DNA]</scope>
    <source>
        <strain evidence="4 5">Mn-1</strain>
    </source>
</reference>
<evidence type="ECO:0000256" key="1">
    <source>
        <dbReference type="ARBA" id="ARBA00022441"/>
    </source>
</evidence>
<dbReference type="Gene3D" id="2.60.40.10">
    <property type="entry name" value="Immunoglobulins"/>
    <property type="match status" value="1"/>
</dbReference>
<dbReference type="PROSITE" id="PS51257">
    <property type="entry name" value="PROKAR_LIPOPROTEIN"/>
    <property type="match status" value="1"/>
</dbReference>
<evidence type="ECO:0000313" key="5">
    <source>
        <dbReference type="Proteomes" id="UP000534783"/>
    </source>
</evidence>
<dbReference type="Gene3D" id="2.130.10.80">
    <property type="entry name" value="Galactose oxidase/kelch, beta-propeller"/>
    <property type="match status" value="3"/>
</dbReference>
<dbReference type="InterPro" id="IPR037293">
    <property type="entry name" value="Gal_Oxidase_central_sf"/>
</dbReference>
<dbReference type="SMART" id="SM00612">
    <property type="entry name" value="Kelch"/>
    <property type="match status" value="4"/>
</dbReference>
<evidence type="ECO:0000313" key="4">
    <source>
        <dbReference type="EMBL" id="NKE70898.1"/>
    </source>
</evidence>
<dbReference type="InterPro" id="IPR011043">
    <property type="entry name" value="Gal_Oxase/kelch_b-propeller"/>
</dbReference>
<dbReference type="SUPFAM" id="SSF49899">
    <property type="entry name" value="Concanavalin A-like lectins/glucanases"/>
    <property type="match status" value="1"/>
</dbReference>
<keyword evidence="5" id="KW-1185">Reference proteome</keyword>
<comment type="caution">
    <text evidence="4">The sequence shown here is derived from an EMBL/GenBank/DDBJ whole genome shotgun (WGS) entry which is preliminary data.</text>
</comment>
<dbReference type="AlphaFoldDB" id="A0A7X6IAT5"/>
<dbReference type="Pfam" id="PF22352">
    <property type="entry name" value="K319L-like_PKD"/>
    <property type="match status" value="1"/>
</dbReference>
<dbReference type="EMBL" id="VTOW01000001">
    <property type="protein sequence ID" value="NKE70898.1"/>
    <property type="molecule type" value="Genomic_DNA"/>
</dbReference>
<keyword evidence="2" id="KW-0677">Repeat</keyword>
<dbReference type="InterPro" id="IPR013783">
    <property type="entry name" value="Ig-like_fold"/>
</dbReference>
<dbReference type="RefSeq" id="WP_168059128.1">
    <property type="nucleotide sequence ID" value="NZ_VTOW01000001.1"/>
</dbReference>
<feature type="region of interest" description="Disordered" evidence="3">
    <location>
        <begin position="36"/>
        <end position="73"/>
    </location>
</feature>
<protein>
    <submittedName>
        <fullName evidence="4">Uncharacterized protein</fullName>
    </submittedName>
</protein>
<accession>A0A7X6IAT5</accession>
<dbReference type="Proteomes" id="UP000534783">
    <property type="component" value="Unassembled WGS sequence"/>
</dbReference>
<dbReference type="Gene3D" id="2.60.120.200">
    <property type="match status" value="1"/>
</dbReference>
<dbReference type="InterPro" id="IPR013320">
    <property type="entry name" value="ConA-like_dom_sf"/>
</dbReference>
<gene>
    <name evidence="4" type="ORF">MNODULE_09120</name>
</gene>
<dbReference type="Pfam" id="PF13385">
    <property type="entry name" value="Laminin_G_3"/>
    <property type="match status" value="1"/>
</dbReference>
<organism evidence="4 5">
    <name type="scientific">Candidatus Manganitrophus noduliformans</name>
    <dbReference type="NCBI Taxonomy" id="2606439"/>
    <lineage>
        <taxon>Bacteria</taxon>
        <taxon>Pseudomonadati</taxon>
        <taxon>Nitrospirota</taxon>
        <taxon>Nitrospiria</taxon>
        <taxon>Candidatus Troglogloeales</taxon>
        <taxon>Candidatus Manganitrophaceae</taxon>
        <taxon>Candidatus Manganitrophus</taxon>
    </lineage>
</organism>
<dbReference type="SUPFAM" id="SSF50965">
    <property type="entry name" value="Galactose oxidase, central domain"/>
    <property type="match status" value="1"/>
</dbReference>
<name>A0A7X6IAT5_9BACT</name>
<evidence type="ECO:0000256" key="2">
    <source>
        <dbReference type="ARBA" id="ARBA00022737"/>
    </source>
</evidence>